<organism evidence="14 15">
    <name type="scientific">Synchytrium microbalum</name>
    <dbReference type="NCBI Taxonomy" id="1806994"/>
    <lineage>
        <taxon>Eukaryota</taxon>
        <taxon>Fungi</taxon>
        <taxon>Fungi incertae sedis</taxon>
        <taxon>Chytridiomycota</taxon>
        <taxon>Chytridiomycota incertae sedis</taxon>
        <taxon>Chytridiomycetes</taxon>
        <taxon>Synchytriales</taxon>
        <taxon>Synchytriaceae</taxon>
        <taxon>Synchytrium</taxon>
    </lineage>
</organism>
<dbReference type="Gene3D" id="3.30.40.10">
    <property type="entry name" value="Zinc/RING finger domain, C3HC4 (zinc finger)"/>
    <property type="match status" value="1"/>
</dbReference>
<dbReference type="InterPro" id="IPR038718">
    <property type="entry name" value="SNF2-like_sf"/>
</dbReference>
<keyword evidence="5" id="KW-0378">Hydrolase</keyword>
<dbReference type="SMART" id="SM00487">
    <property type="entry name" value="DEXDc"/>
    <property type="match status" value="1"/>
</dbReference>
<dbReference type="GO" id="GO:0005634">
    <property type="term" value="C:nucleus"/>
    <property type="evidence" value="ECO:0007669"/>
    <property type="project" value="TreeGrafter"/>
</dbReference>
<evidence type="ECO:0000256" key="4">
    <source>
        <dbReference type="ARBA" id="ARBA00022771"/>
    </source>
</evidence>
<gene>
    <name evidence="14" type="ORF">SmJEL517_g02027</name>
</gene>
<evidence type="ECO:0000256" key="7">
    <source>
        <dbReference type="ARBA" id="ARBA00022833"/>
    </source>
</evidence>
<keyword evidence="6" id="KW-0347">Helicase</keyword>
<dbReference type="InterPro" id="IPR049730">
    <property type="entry name" value="SNF2/RAD54-like_C"/>
</dbReference>
<comment type="similarity">
    <text evidence="1">Belongs to the SNF2/RAD54 helicase family.</text>
</comment>
<evidence type="ECO:0000256" key="1">
    <source>
        <dbReference type="ARBA" id="ARBA00007025"/>
    </source>
</evidence>
<dbReference type="InterPro" id="IPR013083">
    <property type="entry name" value="Znf_RING/FYVE/PHD"/>
</dbReference>
<keyword evidence="7" id="KW-0862">Zinc</keyword>
<feature type="domain" description="Helicase C-terminal" evidence="13">
    <location>
        <begin position="545"/>
        <end position="705"/>
    </location>
</feature>
<dbReference type="InterPro" id="IPR050628">
    <property type="entry name" value="SNF2_RAD54_helicase_TF"/>
</dbReference>
<dbReference type="Pfam" id="PF00271">
    <property type="entry name" value="Helicase_C"/>
    <property type="match status" value="1"/>
</dbReference>
<keyword evidence="15" id="KW-1185">Reference proteome</keyword>
<dbReference type="CDD" id="cd18793">
    <property type="entry name" value="SF2_C_SNF"/>
    <property type="match status" value="1"/>
</dbReference>
<dbReference type="GO" id="GO:0005737">
    <property type="term" value="C:cytoplasm"/>
    <property type="evidence" value="ECO:0007669"/>
    <property type="project" value="TreeGrafter"/>
</dbReference>
<keyword evidence="3" id="KW-0547">Nucleotide-binding</keyword>
<dbReference type="InterPro" id="IPR018957">
    <property type="entry name" value="Znf_C3HC4_RING-type"/>
</dbReference>
<dbReference type="InterPro" id="IPR017907">
    <property type="entry name" value="Znf_RING_CS"/>
</dbReference>
<dbReference type="EMBL" id="QEAO01000007">
    <property type="protein sequence ID" value="TPX35716.1"/>
    <property type="molecule type" value="Genomic_DNA"/>
</dbReference>
<feature type="region of interest" description="Disordered" evidence="10">
    <location>
        <begin position="1"/>
        <end position="28"/>
    </location>
</feature>
<dbReference type="GO" id="GO:0008094">
    <property type="term" value="F:ATP-dependent activity, acting on DNA"/>
    <property type="evidence" value="ECO:0007669"/>
    <property type="project" value="TreeGrafter"/>
</dbReference>
<proteinExistence type="inferred from homology"/>
<evidence type="ECO:0000313" key="14">
    <source>
        <dbReference type="EMBL" id="TPX35716.1"/>
    </source>
</evidence>
<dbReference type="AlphaFoldDB" id="A0A507CCF7"/>
<dbReference type="GO" id="GO:0008270">
    <property type="term" value="F:zinc ion binding"/>
    <property type="evidence" value="ECO:0007669"/>
    <property type="project" value="UniProtKB-KW"/>
</dbReference>
<evidence type="ECO:0000256" key="9">
    <source>
        <dbReference type="PROSITE-ProRule" id="PRU00175"/>
    </source>
</evidence>
<feature type="domain" description="Helicase ATP-binding" evidence="12">
    <location>
        <begin position="83"/>
        <end position="290"/>
    </location>
</feature>
<dbReference type="PANTHER" id="PTHR45626">
    <property type="entry name" value="TRANSCRIPTION TERMINATION FACTOR 2-RELATED"/>
    <property type="match status" value="1"/>
</dbReference>
<dbReference type="SUPFAM" id="SSF57850">
    <property type="entry name" value="RING/U-box"/>
    <property type="match status" value="1"/>
</dbReference>
<evidence type="ECO:0000256" key="3">
    <source>
        <dbReference type="ARBA" id="ARBA00022741"/>
    </source>
</evidence>
<dbReference type="InterPro" id="IPR000330">
    <property type="entry name" value="SNF2_N"/>
</dbReference>
<dbReference type="PROSITE" id="PS51192">
    <property type="entry name" value="HELICASE_ATP_BIND_1"/>
    <property type="match status" value="1"/>
</dbReference>
<dbReference type="InterPro" id="IPR001650">
    <property type="entry name" value="Helicase_C-like"/>
</dbReference>
<dbReference type="GO" id="GO:0005524">
    <property type="term" value="F:ATP binding"/>
    <property type="evidence" value="ECO:0007669"/>
    <property type="project" value="UniProtKB-KW"/>
</dbReference>
<dbReference type="InterPro" id="IPR027417">
    <property type="entry name" value="P-loop_NTPase"/>
</dbReference>
<accession>A0A507CCF7</accession>
<dbReference type="SMART" id="SM00184">
    <property type="entry name" value="RING"/>
    <property type="match status" value="1"/>
</dbReference>
<evidence type="ECO:0000259" key="11">
    <source>
        <dbReference type="PROSITE" id="PS50089"/>
    </source>
</evidence>
<evidence type="ECO:0000256" key="8">
    <source>
        <dbReference type="ARBA" id="ARBA00022840"/>
    </source>
</evidence>
<dbReference type="Pfam" id="PF00097">
    <property type="entry name" value="zf-C3HC4"/>
    <property type="match status" value="1"/>
</dbReference>
<dbReference type="InterPro" id="IPR001841">
    <property type="entry name" value="Znf_RING"/>
</dbReference>
<evidence type="ECO:0000259" key="13">
    <source>
        <dbReference type="PROSITE" id="PS51194"/>
    </source>
</evidence>
<evidence type="ECO:0000256" key="2">
    <source>
        <dbReference type="ARBA" id="ARBA00022723"/>
    </source>
</evidence>
<evidence type="ECO:0000256" key="6">
    <source>
        <dbReference type="ARBA" id="ARBA00022806"/>
    </source>
</evidence>
<reference evidence="14 15" key="1">
    <citation type="journal article" date="2019" name="Sci. Rep.">
        <title>Comparative genomics of chytrid fungi reveal insights into the obligate biotrophic and pathogenic lifestyle of Synchytrium endobioticum.</title>
        <authorList>
            <person name="van de Vossenberg B.T.L.H."/>
            <person name="Warris S."/>
            <person name="Nguyen H.D.T."/>
            <person name="van Gent-Pelzer M.P.E."/>
            <person name="Joly D.L."/>
            <person name="van de Geest H.C."/>
            <person name="Bonants P.J.M."/>
            <person name="Smith D.S."/>
            <person name="Levesque C.A."/>
            <person name="van der Lee T.A.J."/>
        </authorList>
    </citation>
    <scope>NUCLEOTIDE SEQUENCE [LARGE SCALE GENOMIC DNA]</scope>
    <source>
        <strain evidence="14 15">JEL517</strain>
    </source>
</reference>
<dbReference type="GO" id="GO:0000724">
    <property type="term" value="P:double-strand break repair via homologous recombination"/>
    <property type="evidence" value="ECO:0007669"/>
    <property type="project" value="TreeGrafter"/>
</dbReference>
<comment type="caution">
    <text evidence="14">The sequence shown here is derived from an EMBL/GenBank/DDBJ whole genome shotgun (WGS) entry which is preliminary data.</text>
</comment>
<dbReference type="CDD" id="cd18008">
    <property type="entry name" value="DEXDc_SHPRH-like"/>
    <property type="match status" value="1"/>
</dbReference>
<evidence type="ECO:0000256" key="5">
    <source>
        <dbReference type="ARBA" id="ARBA00022801"/>
    </source>
</evidence>
<dbReference type="PROSITE" id="PS51194">
    <property type="entry name" value="HELICASE_CTER"/>
    <property type="match status" value="1"/>
</dbReference>
<evidence type="ECO:0000259" key="12">
    <source>
        <dbReference type="PROSITE" id="PS51192"/>
    </source>
</evidence>
<feature type="domain" description="RING-type" evidence="11">
    <location>
        <begin position="455"/>
        <end position="499"/>
    </location>
</feature>
<evidence type="ECO:0000313" key="15">
    <source>
        <dbReference type="Proteomes" id="UP000319731"/>
    </source>
</evidence>
<protein>
    <submittedName>
        <fullName evidence="14">Uncharacterized protein</fullName>
    </submittedName>
</protein>
<feature type="compositionally biased region" description="Pro residues" evidence="10">
    <location>
        <begin position="1"/>
        <end position="12"/>
    </location>
</feature>
<dbReference type="RefSeq" id="XP_031026148.1">
    <property type="nucleotide sequence ID" value="XM_031167955.1"/>
</dbReference>
<dbReference type="GeneID" id="42003252"/>
<keyword evidence="8" id="KW-0067">ATP-binding</keyword>
<dbReference type="STRING" id="1806994.A0A507CCF7"/>
<dbReference type="PROSITE" id="PS50089">
    <property type="entry name" value="ZF_RING_2"/>
    <property type="match status" value="1"/>
</dbReference>
<name>A0A507CCF7_9FUNG</name>
<dbReference type="SMART" id="SM00490">
    <property type="entry name" value="HELICc"/>
    <property type="match status" value="1"/>
</dbReference>
<dbReference type="SUPFAM" id="SSF52540">
    <property type="entry name" value="P-loop containing nucleoside triphosphate hydrolases"/>
    <property type="match status" value="2"/>
</dbReference>
<dbReference type="Gene3D" id="3.40.50.10810">
    <property type="entry name" value="Tandem AAA-ATPase domain"/>
    <property type="match status" value="1"/>
</dbReference>
<dbReference type="GO" id="GO:0016787">
    <property type="term" value="F:hydrolase activity"/>
    <property type="evidence" value="ECO:0007669"/>
    <property type="project" value="UniProtKB-KW"/>
</dbReference>
<keyword evidence="4 9" id="KW-0863">Zinc-finger</keyword>
<dbReference type="GO" id="GO:0004386">
    <property type="term" value="F:helicase activity"/>
    <property type="evidence" value="ECO:0007669"/>
    <property type="project" value="UniProtKB-KW"/>
</dbReference>
<dbReference type="PANTHER" id="PTHR45626:SF16">
    <property type="entry name" value="ATP-DEPENDENT HELICASE ULS1"/>
    <property type="match status" value="1"/>
</dbReference>
<dbReference type="PROSITE" id="PS00518">
    <property type="entry name" value="ZF_RING_1"/>
    <property type="match status" value="1"/>
</dbReference>
<dbReference type="Proteomes" id="UP000319731">
    <property type="component" value="Unassembled WGS sequence"/>
</dbReference>
<dbReference type="InterPro" id="IPR014001">
    <property type="entry name" value="Helicase_ATP-bd"/>
</dbReference>
<feature type="region of interest" description="Disordered" evidence="10">
    <location>
        <begin position="187"/>
        <end position="209"/>
    </location>
</feature>
<sequence length="731" mass="82605">MSSSMPSPPPTPGRNVEDSDALPAERRLDDEASVRELVNLLKTIALSDESVTPRERRIATPREMVINLLEHQKLGVEWMLRMETEREGSRGGILADDMGLGKTIQALATFCLNKPGPGSRVKSTLIIAPLALVNQWENEILTKLIPGSFTVYKHQGPKRFRKLEQILQYDIVISTYDLLTRDFPEPKKDKTRKLNTRGRSAADRQDAEDADYENLVAEQSTFKQDEYGPLLKAEWYRVVLDEAQKIKNKTTKGARAAALLKARYRWCLSGTPIENKIDELYPLLKFLAIAPYDDWDKFREEILKPFRNGRHKTALKRVNAILRAVCLRRTKEDYLDGFPIVRLPPKVVRIDTNDFTPPEREFYQAVEQNIRLQFNKYLKDGTVMKNYTNVLVLLLRLRQSCCHPALVAQTFEPAESQNVPVAGGGSSNLSNEQRLAQNLHLDTLNRLKNEELEECPICIEGLVTESTSILANCGHAFCSECIRDFFNVGEGEKCCPSCRGPASEDCIIGMSTVYQMHPSLKRTVDVNDELRVLKDLASSFVSSTKIDRAIGILEETRRASNGDKTIIFSQFLGVLDIVGSALKRRGFKFIRYDGGMSATDRSKAVNIFETDQDCNVALISLKCGSLGLNLTCANHVILMDLWWNPAVESQASDRVHRFGQQKHVFVYRLMINNTVEERILALQVRKKKIFDAAMDGRSLKMKKGEGRLTLEDLVLLFNGEDQENDGSDLTL</sequence>
<dbReference type="Gene3D" id="3.40.50.300">
    <property type="entry name" value="P-loop containing nucleotide triphosphate hydrolases"/>
    <property type="match status" value="1"/>
</dbReference>
<dbReference type="OrthoDB" id="448448at2759"/>
<dbReference type="Pfam" id="PF00176">
    <property type="entry name" value="SNF2-rel_dom"/>
    <property type="match status" value="1"/>
</dbReference>
<keyword evidence="2" id="KW-0479">Metal-binding</keyword>
<evidence type="ECO:0000256" key="10">
    <source>
        <dbReference type="SAM" id="MobiDB-lite"/>
    </source>
</evidence>